<evidence type="ECO:0000313" key="5">
    <source>
        <dbReference type="Proteomes" id="UP000284892"/>
    </source>
</evidence>
<reference evidence="4 5" key="1">
    <citation type="submission" date="2018-09" db="EMBL/GenBank/DDBJ databases">
        <title>Genomic Encyclopedia of Archaeal and Bacterial Type Strains, Phase II (KMG-II): from individual species to whole genera.</title>
        <authorList>
            <person name="Goeker M."/>
        </authorList>
    </citation>
    <scope>NUCLEOTIDE SEQUENCE [LARGE SCALE GENOMIC DNA]</scope>
    <source>
        <strain evidence="4 5">DSM 26283</strain>
    </source>
</reference>
<evidence type="ECO:0000256" key="1">
    <source>
        <dbReference type="ARBA" id="ARBA00022679"/>
    </source>
</evidence>
<dbReference type="InterPro" id="IPR000182">
    <property type="entry name" value="GNAT_dom"/>
</dbReference>
<dbReference type="RefSeq" id="WP_120202001.1">
    <property type="nucleotide sequence ID" value="NZ_RAQJ01000004.1"/>
</dbReference>
<dbReference type="OrthoDB" id="9803233at2"/>
<protein>
    <submittedName>
        <fullName evidence="4">Acetyltransferase (GNAT) family protein</fullName>
    </submittedName>
</protein>
<organism evidence="4 5">
    <name type="scientific">Ichthyenterobacterium magnum</name>
    <dbReference type="NCBI Taxonomy" id="1230530"/>
    <lineage>
        <taxon>Bacteria</taxon>
        <taxon>Pseudomonadati</taxon>
        <taxon>Bacteroidota</taxon>
        <taxon>Flavobacteriia</taxon>
        <taxon>Flavobacteriales</taxon>
        <taxon>Flavobacteriaceae</taxon>
        <taxon>Ichthyenterobacterium</taxon>
    </lineage>
</organism>
<dbReference type="PANTHER" id="PTHR43877:SF2">
    <property type="entry name" value="AMINOALKYLPHOSPHONATE N-ACETYLTRANSFERASE-RELATED"/>
    <property type="match status" value="1"/>
</dbReference>
<dbReference type="InterPro" id="IPR050832">
    <property type="entry name" value="Bact_Acetyltransf"/>
</dbReference>
<keyword evidence="5" id="KW-1185">Reference proteome</keyword>
<keyword evidence="1 4" id="KW-0808">Transferase</keyword>
<dbReference type="Proteomes" id="UP000284892">
    <property type="component" value="Unassembled WGS sequence"/>
</dbReference>
<gene>
    <name evidence="4" type="ORF">BXY80_2289</name>
</gene>
<name>A0A420DH20_9FLAO</name>
<accession>A0A420DH20</accession>
<dbReference type="Gene3D" id="3.40.630.30">
    <property type="match status" value="1"/>
</dbReference>
<dbReference type="PROSITE" id="PS51186">
    <property type="entry name" value="GNAT"/>
    <property type="match status" value="1"/>
</dbReference>
<feature type="domain" description="N-acetyltransferase" evidence="3">
    <location>
        <begin position="1"/>
        <end position="150"/>
    </location>
</feature>
<evidence type="ECO:0000259" key="3">
    <source>
        <dbReference type="PROSITE" id="PS51186"/>
    </source>
</evidence>
<dbReference type="AlphaFoldDB" id="A0A420DH20"/>
<dbReference type="GO" id="GO:0016747">
    <property type="term" value="F:acyltransferase activity, transferring groups other than amino-acyl groups"/>
    <property type="evidence" value="ECO:0007669"/>
    <property type="project" value="InterPro"/>
</dbReference>
<dbReference type="EMBL" id="RAQJ01000004">
    <property type="protein sequence ID" value="RKE92370.1"/>
    <property type="molecule type" value="Genomic_DNA"/>
</dbReference>
<comment type="caution">
    <text evidence="4">The sequence shown here is derived from an EMBL/GenBank/DDBJ whole genome shotgun (WGS) entry which is preliminary data.</text>
</comment>
<dbReference type="Pfam" id="PF00583">
    <property type="entry name" value="Acetyltransf_1"/>
    <property type="match status" value="1"/>
</dbReference>
<proteinExistence type="predicted"/>
<dbReference type="CDD" id="cd04301">
    <property type="entry name" value="NAT_SF"/>
    <property type="match status" value="1"/>
</dbReference>
<keyword evidence="2" id="KW-0012">Acyltransferase</keyword>
<sequence length="151" mass="17749">MIELIKTDSNNLGFINLVKQLDAYLKTTDGNEHDFYHQFNNIDVLNHVIIARYNNKTVGCGAFKEFDKDSVEIKRMYTLPEKRGKGVASKILFELELWSKNLGYKNCFLETGKRQVEAVQFYKKNNYKRIPNYGQYIDMENSLCFKKELNK</sequence>
<evidence type="ECO:0000313" key="4">
    <source>
        <dbReference type="EMBL" id="RKE92370.1"/>
    </source>
</evidence>
<dbReference type="InterPro" id="IPR016181">
    <property type="entry name" value="Acyl_CoA_acyltransferase"/>
</dbReference>
<dbReference type="PANTHER" id="PTHR43877">
    <property type="entry name" value="AMINOALKYLPHOSPHONATE N-ACETYLTRANSFERASE-RELATED-RELATED"/>
    <property type="match status" value="1"/>
</dbReference>
<dbReference type="SUPFAM" id="SSF55729">
    <property type="entry name" value="Acyl-CoA N-acyltransferases (Nat)"/>
    <property type="match status" value="1"/>
</dbReference>
<evidence type="ECO:0000256" key="2">
    <source>
        <dbReference type="ARBA" id="ARBA00023315"/>
    </source>
</evidence>